<dbReference type="InterPro" id="IPR057326">
    <property type="entry name" value="KR_dom"/>
</dbReference>
<name>A0A8E2E4Y1_9PEZI</name>
<dbReference type="InterPro" id="IPR036291">
    <property type="entry name" value="NAD(P)-bd_dom_sf"/>
</dbReference>
<keyword evidence="5" id="KW-0521">NADP</keyword>
<keyword evidence="6" id="KW-0511">Multifunctional enzyme</keyword>
<dbReference type="SMART" id="SM00823">
    <property type="entry name" value="PKS_PP"/>
    <property type="match status" value="1"/>
</dbReference>
<keyword evidence="2" id="KW-0597">Phosphoprotein</keyword>
<dbReference type="Pfam" id="PF13602">
    <property type="entry name" value="ADH_zinc_N_2"/>
    <property type="match status" value="1"/>
</dbReference>
<dbReference type="Pfam" id="PF08242">
    <property type="entry name" value="Methyltransf_12"/>
    <property type="match status" value="1"/>
</dbReference>
<evidence type="ECO:0000259" key="11">
    <source>
        <dbReference type="PROSITE" id="PS52019"/>
    </source>
</evidence>
<keyword evidence="4" id="KW-0808">Transferase</keyword>
<dbReference type="CDD" id="cd02440">
    <property type="entry name" value="AdoMet_MTases"/>
    <property type="match status" value="1"/>
</dbReference>
<dbReference type="InterPro" id="IPR001227">
    <property type="entry name" value="Ac_transferase_dom_sf"/>
</dbReference>
<dbReference type="InterPro" id="IPR029063">
    <property type="entry name" value="SAM-dependent_MTases_sf"/>
</dbReference>
<dbReference type="InterPro" id="IPR006162">
    <property type="entry name" value="Ppantetheine_attach_site"/>
</dbReference>
<dbReference type="SUPFAM" id="SSF53901">
    <property type="entry name" value="Thiolase-like"/>
    <property type="match status" value="1"/>
</dbReference>
<proteinExistence type="predicted"/>
<dbReference type="PANTHER" id="PTHR43775">
    <property type="entry name" value="FATTY ACID SYNTHASE"/>
    <property type="match status" value="1"/>
</dbReference>
<dbReference type="Pfam" id="PF08659">
    <property type="entry name" value="KR"/>
    <property type="match status" value="1"/>
</dbReference>
<dbReference type="PROSITE" id="PS52019">
    <property type="entry name" value="PKS_MFAS_DH"/>
    <property type="match status" value="1"/>
</dbReference>
<dbReference type="InterPro" id="IPR016035">
    <property type="entry name" value="Acyl_Trfase/lysoPLipase"/>
</dbReference>
<dbReference type="Pfam" id="PF00109">
    <property type="entry name" value="ketoacyl-synt"/>
    <property type="match status" value="1"/>
</dbReference>
<dbReference type="SMART" id="SM00829">
    <property type="entry name" value="PKS_ER"/>
    <property type="match status" value="1"/>
</dbReference>
<dbReference type="Gene3D" id="3.40.47.10">
    <property type="match status" value="1"/>
</dbReference>
<dbReference type="SUPFAM" id="SSF52151">
    <property type="entry name" value="FabD/lysophospholipase-like"/>
    <property type="match status" value="1"/>
</dbReference>
<keyword evidence="3" id="KW-0489">Methyltransferase</keyword>
<dbReference type="SUPFAM" id="SSF47336">
    <property type="entry name" value="ACP-like"/>
    <property type="match status" value="1"/>
</dbReference>
<evidence type="ECO:0000256" key="7">
    <source>
        <dbReference type="ARBA" id="ARBA00023315"/>
    </source>
</evidence>
<dbReference type="InterPro" id="IPR042104">
    <property type="entry name" value="PKS_dehydratase_sf"/>
</dbReference>
<dbReference type="SUPFAM" id="SSF50129">
    <property type="entry name" value="GroES-like"/>
    <property type="match status" value="1"/>
</dbReference>
<organism evidence="12 13">
    <name type="scientific">Lepidopterella palustris CBS 459.81</name>
    <dbReference type="NCBI Taxonomy" id="1314670"/>
    <lineage>
        <taxon>Eukaryota</taxon>
        <taxon>Fungi</taxon>
        <taxon>Dikarya</taxon>
        <taxon>Ascomycota</taxon>
        <taxon>Pezizomycotina</taxon>
        <taxon>Dothideomycetes</taxon>
        <taxon>Pleosporomycetidae</taxon>
        <taxon>Mytilinidiales</taxon>
        <taxon>Argynnaceae</taxon>
        <taxon>Lepidopterella</taxon>
    </lineage>
</organism>
<feature type="domain" description="Ketosynthase family 3 (KS3)" evidence="10">
    <location>
        <begin position="1"/>
        <end position="412"/>
    </location>
</feature>
<dbReference type="Pfam" id="PF23297">
    <property type="entry name" value="ACP_SdgA_C"/>
    <property type="match status" value="1"/>
</dbReference>
<evidence type="ECO:0000259" key="10">
    <source>
        <dbReference type="PROSITE" id="PS52004"/>
    </source>
</evidence>
<feature type="active site" description="Proton donor; for dehydratase activity" evidence="8">
    <location>
        <position position="1081"/>
    </location>
</feature>
<dbReference type="Pfam" id="PF21089">
    <property type="entry name" value="PKS_DH_N"/>
    <property type="match status" value="1"/>
</dbReference>
<keyword evidence="1" id="KW-0596">Phosphopantetheine</keyword>
<dbReference type="Pfam" id="PF02801">
    <property type="entry name" value="Ketoacyl-synt_C"/>
    <property type="match status" value="1"/>
</dbReference>
<dbReference type="Gene3D" id="3.90.180.10">
    <property type="entry name" value="Medium-chain alcohol dehydrogenases, catalytic domain"/>
    <property type="match status" value="1"/>
</dbReference>
<feature type="domain" description="PKS/mFAS DH" evidence="11">
    <location>
        <begin position="879"/>
        <end position="1165"/>
    </location>
</feature>
<dbReference type="Pfam" id="PF14765">
    <property type="entry name" value="PS-DH"/>
    <property type="match status" value="1"/>
</dbReference>
<dbReference type="GO" id="GO:0008168">
    <property type="term" value="F:methyltransferase activity"/>
    <property type="evidence" value="ECO:0007669"/>
    <property type="project" value="UniProtKB-KW"/>
</dbReference>
<dbReference type="GO" id="GO:0004315">
    <property type="term" value="F:3-oxoacyl-[acyl-carrier-protein] synthase activity"/>
    <property type="evidence" value="ECO:0007669"/>
    <property type="project" value="InterPro"/>
</dbReference>
<evidence type="ECO:0000256" key="1">
    <source>
        <dbReference type="ARBA" id="ARBA00022450"/>
    </source>
</evidence>
<dbReference type="Gene3D" id="3.30.70.3290">
    <property type="match status" value="1"/>
</dbReference>
<feature type="region of interest" description="C-terminal hotdog fold" evidence="8">
    <location>
        <begin position="1020"/>
        <end position="1165"/>
    </location>
</feature>
<dbReference type="InterPro" id="IPR013217">
    <property type="entry name" value="Methyltransf_12"/>
</dbReference>
<dbReference type="EMBL" id="KV745140">
    <property type="protein sequence ID" value="OCK77276.1"/>
    <property type="molecule type" value="Genomic_DNA"/>
</dbReference>
<dbReference type="Proteomes" id="UP000250266">
    <property type="component" value="Unassembled WGS sequence"/>
</dbReference>
<dbReference type="Gene3D" id="3.40.50.150">
    <property type="entry name" value="Vaccinia Virus protein VP39"/>
    <property type="match status" value="1"/>
</dbReference>
<dbReference type="InterPro" id="IPR009081">
    <property type="entry name" value="PP-bd_ACP"/>
</dbReference>
<dbReference type="InterPro" id="IPR020841">
    <property type="entry name" value="PKS_Beta-ketoAc_synthase_dom"/>
</dbReference>
<dbReference type="GO" id="GO:0004312">
    <property type="term" value="F:fatty acid synthase activity"/>
    <property type="evidence" value="ECO:0007669"/>
    <property type="project" value="TreeGrafter"/>
</dbReference>
<dbReference type="InterPro" id="IPR013968">
    <property type="entry name" value="PKS_KR"/>
</dbReference>
<dbReference type="InterPro" id="IPR016036">
    <property type="entry name" value="Malonyl_transacylase_ACP-bd"/>
</dbReference>
<dbReference type="Gene3D" id="3.10.129.110">
    <property type="entry name" value="Polyketide synthase dehydratase"/>
    <property type="match status" value="1"/>
</dbReference>
<dbReference type="InterPro" id="IPR016039">
    <property type="entry name" value="Thiolase-like"/>
</dbReference>
<feature type="region of interest" description="N-terminal hotdog fold" evidence="8">
    <location>
        <begin position="879"/>
        <end position="1006"/>
    </location>
</feature>
<dbReference type="InterPro" id="IPR020843">
    <property type="entry name" value="ER"/>
</dbReference>
<keyword evidence="7" id="KW-0012">Acyltransferase</keyword>
<dbReference type="GO" id="GO:0016491">
    <property type="term" value="F:oxidoreductase activity"/>
    <property type="evidence" value="ECO:0007669"/>
    <property type="project" value="InterPro"/>
</dbReference>
<dbReference type="SMART" id="SM00826">
    <property type="entry name" value="PKS_DH"/>
    <property type="match status" value="1"/>
</dbReference>
<dbReference type="InterPro" id="IPR014030">
    <property type="entry name" value="Ketoacyl_synth_N"/>
</dbReference>
<dbReference type="GO" id="GO:0031177">
    <property type="term" value="F:phosphopantetheine binding"/>
    <property type="evidence" value="ECO:0007669"/>
    <property type="project" value="InterPro"/>
</dbReference>
<dbReference type="Pfam" id="PF00698">
    <property type="entry name" value="Acyl_transf_1"/>
    <property type="match status" value="1"/>
</dbReference>
<dbReference type="Gene3D" id="1.10.1200.10">
    <property type="entry name" value="ACP-like"/>
    <property type="match status" value="1"/>
</dbReference>
<dbReference type="InterPro" id="IPR032821">
    <property type="entry name" value="PKS_assoc"/>
</dbReference>
<dbReference type="PANTHER" id="PTHR43775:SF49">
    <property type="entry name" value="SYNTHASE, PUTATIVE (JCVI)-RELATED"/>
    <property type="match status" value="1"/>
</dbReference>
<feature type="active site" description="Proton acceptor; for dehydratase activity" evidence="8">
    <location>
        <position position="910"/>
    </location>
</feature>
<dbReference type="InterPro" id="IPR036736">
    <property type="entry name" value="ACP-like_sf"/>
</dbReference>
<dbReference type="InterPro" id="IPR018201">
    <property type="entry name" value="Ketoacyl_synth_AS"/>
</dbReference>
<dbReference type="InterPro" id="IPR049900">
    <property type="entry name" value="PKS_mFAS_DH"/>
</dbReference>
<dbReference type="InterPro" id="IPR020807">
    <property type="entry name" value="PKS_DH"/>
</dbReference>
<evidence type="ECO:0000259" key="9">
    <source>
        <dbReference type="PROSITE" id="PS50075"/>
    </source>
</evidence>
<evidence type="ECO:0000256" key="5">
    <source>
        <dbReference type="ARBA" id="ARBA00022857"/>
    </source>
</evidence>
<dbReference type="PROSITE" id="PS00012">
    <property type="entry name" value="PHOSPHOPANTETHEINE"/>
    <property type="match status" value="1"/>
</dbReference>
<protein>
    <submittedName>
        <fullName evidence="12">Putative polyketide synthase</fullName>
    </submittedName>
</protein>
<dbReference type="InterPro" id="IPR050091">
    <property type="entry name" value="PKS_NRPS_Biosynth_Enz"/>
</dbReference>
<dbReference type="PROSITE" id="PS52004">
    <property type="entry name" value="KS3_2"/>
    <property type="match status" value="1"/>
</dbReference>
<dbReference type="CDD" id="cd00833">
    <property type="entry name" value="PKS"/>
    <property type="match status" value="1"/>
</dbReference>
<dbReference type="SMART" id="SM00825">
    <property type="entry name" value="PKS_KS"/>
    <property type="match status" value="1"/>
</dbReference>
<dbReference type="Gene3D" id="3.40.366.10">
    <property type="entry name" value="Malonyl-Coenzyme A Acyl Carrier Protein, domain 2"/>
    <property type="match status" value="1"/>
</dbReference>
<dbReference type="SMART" id="SM00827">
    <property type="entry name" value="PKS_AT"/>
    <property type="match status" value="1"/>
</dbReference>
<gene>
    <name evidence="12" type="ORF">K432DRAFT_334205</name>
</gene>
<dbReference type="GO" id="GO:0006633">
    <property type="term" value="P:fatty acid biosynthetic process"/>
    <property type="evidence" value="ECO:0007669"/>
    <property type="project" value="InterPro"/>
</dbReference>
<dbReference type="CDD" id="cd05195">
    <property type="entry name" value="enoyl_red"/>
    <property type="match status" value="1"/>
</dbReference>
<dbReference type="SUPFAM" id="SSF55048">
    <property type="entry name" value="Probable ACP-binding domain of malonyl-CoA ACP transacylase"/>
    <property type="match status" value="1"/>
</dbReference>
<evidence type="ECO:0000256" key="2">
    <source>
        <dbReference type="ARBA" id="ARBA00022553"/>
    </source>
</evidence>
<evidence type="ECO:0000256" key="8">
    <source>
        <dbReference type="PROSITE-ProRule" id="PRU01363"/>
    </source>
</evidence>
<dbReference type="SUPFAM" id="SSF53335">
    <property type="entry name" value="S-adenosyl-L-methionine-dependent methyltransferases"/>
    <property type="match status" value="1"/>
</dbReference>
<dbReference type="InterPro" id="IPR049552">
    <property type="entry name" value="PKS_DH_N"/>
</dbReference>
<reference evidence="12 13" key="1">
    <citation type="journal article" date="2016" name="Nat. Commun.">
        <title>Ectomycorrhizal ecology is imprinted in the genome of the dominant symbiotic fungus Cenococcum geophilum.</title>
        <authorList>
            <consortium name="DOE Joint Genome Institute"/>
            <person name="Peter M."/>
            <person name="Kohler A."/>
            <person name="Ohm R.A."/>
            <person name="Kuo A."/>
            <person name="Krutzmann J."/>
            <person name="Morin E."/>
            <person name="Arend M."/>
            <person name="Barry K.W."/>
            <person name="Binder M."/>
            <person name="Choi C."/>
            <person name="Clum A."/>
            <person name="Copeland A."/>
            <person name="Grisel N."/>
            <person name="Haridas S."/>
            <person name="Kipfer T."/>
            <person name="LaButti K."/>
            <person name="Lindquist E."/>
            <person name="Lipzen A."/>
            <person name="Maire R."/>
            <person name="Meier B."/>
            <person name="Mihaltcheva S."/>
            <person name="Molinier V."/>
            <person name="Murat C."/>
            <person name="Poggeler S."/>
            <person name="Quandt C.A."/>
            <person name="Sperisen C."/>
            <person name="Tritt A."/>
            <person name="Tisserant E."/>
            <person name="Crous P.W."/>
            <person name="Henrissat B."/>
            <person name="Nehls U."/>
            <person name="Egli S."/>
            <person name="Spatafora J.W."/>
            <person name="Grigoriev I.V."/>
            <person name="Martin F.M."/>
        </authorList>
    </citation>
    <scope>NUCLEOTIDE SEQUENCE [LARGE SCALE GENOMIC DNA]</scope>
    <source>
        <strain evidence="12 13">CBS 459.81</strain>
    </source>
</reference>
<dbReference type="InterPro" id="IPR011032">
    <property type="entry name" value="GroES-like_sf"/>
</dbReference>
<dbReference type="GO" id="GO:0032259">
    <property type="term" value="P:methylation"/>
    <property type="evidence" value="ECO:0007669"/>
    <property type="project" value="UniProtKB-KW"/>
</dbReference>
<dbReference type="SMART" id="SM01294">
    <property type="entry name" value="PKS_PP_betabranch"/>
    <property type="match status" value="1"/>
</dbReference>
<evidence type="ECO:0000256" key="3">
    <source>
        <dbReference type="ARBA" id="ARBA00022603"/>
    </source>
</evidence>
<dbReference type="InterPro" id="IPR014043">
    <property type="entry name" value="Acyl_transferase_dom"/>
</dbReference>
<dbReference type="InterPro" id="IPR020806">
    <property type="entry name" value="PKS_PP-bd"/>
</dbReference>
<dbReference type="PROSITE" id="PS00606">
    <property type="entry name" value="KS3_1"/>
    <property type="match status" value="1"/>
</dbReference>
<dbReference type="SUPFAM" id="SSF51735">
    <property type="entry name" value="NAD(P)-binding Rossmann-fold domains"/>
    <property type="match status" value="2"/>
</dbReference>
<accession>A0A8E2E4Y1</accession>
<evidence type="ECO:0000256" key="4">
    <source>
        <dbReference type="ARBA" id="ARBA00022679"/>
    </source>
</evidence>
<dbReference type="Gene3D" id="3.40.50.720">
    <property type="entry name" value="NAD(P)-binding Rossmann-like Domain"/>
    <property type="match status" value="2"/>
</dbReference>
<feature type="domain" description="Carrier" evidence="9">
    <location>
        <begin position="2353"/>
        <end position="2431"/>
    </location>
</feature>
<dbReference type="InterPro" id="IPR013154">
    <property type="entry name" value="ADH-like_N"/>
</dbReference>
<dbReference type="OrthoDB" id="329835at2759"/>
<dbReference type="GO" id="GO:0044550">
    <property type="term" value="P:secondary metabolite biosynthetic process"/>
    <property type="evidence" value="ECO:0007669"/>
    <property type="project" value="TreeGrafter"/>
</dbReference>
<evidence type="ECO:0000256" key="6">
    <source>
        <dbReference type="ARBA" id="ARBA00023268"/>
    </source>
</evidence>
<dbReference type="Pfam" id="PF08240">
    <property type="entry name" value="ADH_N"/>
    <property type="match status" value="1"/>
</dbReference>
<dbReference type="InterPro" id="IPR014031">
    <property type="entry name" value="Ketoacyl_synth_C"/>
</dbReference>
<evidence type="ECO:0000313" key="12">
    <source>
        <dbReference type="EMBL" id="OCK77276.1"/>
    </source>
</evidence>
<dbReference type="InterPro" id="IPR049551">
    <property type="entry name" value="PKS_DH_C"/>
</dbReference>
<evidence type="ECO:0000313" key="13">
    <source>
        <dbReference type="Proteomes" id="UP000250266"/>
    </source>
</evidence>
<dbReference type="Pfam" id="PF16197">
    <property type="entry name" value="KAsynt_C_assoc"/>
    <property type="match status" value="1"/>
</dbReference>
<dbReference type="PROSITE" id="PS50075">
    <property type="entry name" value="CARRIER"/>
    <property type="match status" value="1"/>
</dbReference>
<dbReference type="SMART" id="SM00822">
    <property type="entry name" value="PKS_KR"/>
    <property type="match status" value="1"/>
</dbReference>
<sequence length="2437" mass="266105">MAMRLPGKVRNSEDFWSLLVEKRSGMCDVPKDRFSINGFHHPAGKPGTIPQNQAYYLEDVELQEFDPSVFPISLKELERLDPAQRQLLQVAYECMEDAGVSSWKGSSVGCFVGTYGEDWLDINAKETQHRGGYRGTAWGDFVLGNRVSYEFDLKGPSMTVKTACSSSLVCLDMACEAIRNGECDGALVGGTSLMFSPTAWQTLHDQGLLSPTGECRTFDAAANGYARGEAINMIYVKRLSNALQDGDNIRAVIRGSAVNCDGRTQGLTMPSASAQAALIRHTYDLAGITELSETAFVECHGTGTPVGDPIETGAVASCFGDDGLIITGVKPNVGHAEGAAGITSVIKCVLALEHNQVPPNINFDKPNPKIPFEERKLHVPVETEAWPEGRAERVSVNSFGIGGVNAHALAASKNGLGEPQDNGIRAPSASAGPVLLPISAYSLASLDAQVKSLTDHVQDRKIDLRDLAYTLANRREHRPYRAYAVTDDASNIQCSITNVVQGQTVPTVAWVFTGQGAQWPEMGAELIELNDVFRATIRKLDAYLQSFPNPPGWSIEDELKHTEGASRVNNAEFGHTLTIAVQIGLVDVLRSWNLKPDFVLGHSSGEMGAAYASGAISAEGAIAVATFRGTSNVSSDRKGSMAAIGLGREEISTFLVPGVVIACDNSQCSVTIAGDTDGVLQVIEKLKVEKPGVFARLLRVEKAFHSHHMREYGENYEKKIKPLIHSVDPVIAMYSSVSGKRVSGDGALEAAYWRRNMESPVLFNSALREALRANESAVVLLEIGPHPALGGPIGQILRDLGRSSDVHIGTLQRGKGCTESLLHCAGKLFQQNVPIDYSFLCGPGKFVRDLPRYSWQQDTTHWFEPRVAREWRFREYPPHELLGSRVFETSNEPSWRKVLALEDSAWLEGHEINGQVVLPGAAYIAMVGEALRQLEEESTYSLRNVRIASARVLEAGKTVELVTSLKPIIVDASEDSPWYTFTISSYDGSRWVRNCSGEARASTDKSISWATAAAPILPFARRVDDKAWYGIMNRVGLNYTGYFRGLRSISASPTTNEATAEVAARETTEGYRYSLHPAVIDRCFQVFTVAAARGLGKNLSQLVVPTFIGSMVVAPCEQDLEVKTNLIGDVSRGTFTGDLTAFSAGRQVLHLGEFQTSALTNEDGLESEQPLVSQLQWLPHSDLADLSKFVHADPRKPIEWDQLEEMILLCAIDHLEQVKRSEETPEHLHKFWTWLDAQLQRYKSGKNLFVSKDARLEELTRAQRLARIDDIAAQVFDTRYRAFSTAIHRLFKAVDSIFSGATHPLHVLLEDNVLTEFYNAGDVLDYNAALQIIGNTTPRMRILEVGAGTGGTSAKILDALKSSYGERLYELYKYTDVSSGFMSAAKKRFADCQNIEYAVLDVSKDPLEQGFEPGSFDLIIGANVIHATPTLRVTLGHLSNLLSPGGRLFLFELCPEVMFINYVMGYLPGWWLGAEDNRADQPWISPERWTKELVAVGFEEPDAVVLDYEVPYHTAAGIFVSHKSKSTKPSQVTLLCSDAGETRVADLRLALQSLDISVGTCRLGEMLPDHDVISLLDLEKPLLHDITEQKLADLIGTLKSAKRNILWLTPASQVDCADPRAAMTLGFARTARNDLGIKLFTAEIDDTAFDCLGTSHNITRLLLRINTPEVNPQHTHPDFEFAISGGEILVPRLHWQTVSDAFTNTTATTGAGLTRKHLDVKTPGLLHTMCWKEAKVQPLKHGEISVQTKAAGLNFRDVMIAMGVLNHNPAELGFEGCGIVREVGPGVDQFAVGDQVLYIGSSCLSTNLTLPAALCAKFPKSMTFEQAAALPAVYATALMGLVDKGNLQRGQSVLIQSACGGVGLAAIQISQMIGAEIYCTVGNEAKVQHLVKNYGIDRSRIFHSRDASFVADIMNATDNRGVDLVLNSLSGDLLQASWKCVAEFGTMVEIGKRDFLRRGKLSMEQFEQNRTFIGLELRLLSKLQPGKTTDLLRRSVDLVVSNALCGPTIDSVFKAASITDAFRHMQAARHIGKIVISIPGNPQDLDSVITRPQAAFRADRSYLLAGGLGGLGRSIATWMVEHGARHLIFLARSARVSSDTRNFLDELKSCGCHVQLVAGTVSESKDVQRAVAGAAKPLAGVLNLAMVLKDVGLGDMTFTDWKTAVEPKVNGTWNLHHASLQSELDFFVLFSSYAGFGGHNGQANYAAGNTFLDAFVQYRHKKGLAASVIDVGVMADVGFVARDARLLERLEKTVMRPVREQELLDTLLLSMQRSKPSLQPARGRQTIYENPSQILLGLVTNTPISSPQNRAGWKHDARMGIYYNHDRSDDALIATTSDKISLKAQLMSETSEEAKAGIIAKAIASALANFLIKPEGSVPLDKPLAEIGLDSLVAIEVRNWIRQQVGLTLTTITIIQSPSLTHLAEEVRHAMDAQCGS</sequence>
<keyword evidence="13" id="KW-1185">Reference proteome</keyword>